<dbReference type="SUPFAM" id="SSF54695">
    <property type="entry name" value="POZ domain"/>
    <property type="match status" value="1"/>
</dbReference>
<evidence type="ECO:0000313" key="2">
    <source>
        <dbReference type="Proteomes" id="UP001152795"/>
    </source>
</evidence>
<dbReference type="InterPro" id="IPR011333">
    <property type="entry name" value="SKP1/BTB/POZ_sf"/>
</dbReference>
<name>A0A7D9E3M4_PARCT</name>
<reference evidence="1" key="1">
    <citation type="submission" date="2020-04" db="EMBL/GenBank/DDBJ databases">
        <authorList>
            <person name="Alioto T."/>
            <person name="Alioto T."/>
            <person name="Gomez Garrido J."/>
        </authorList>
    </citation>
    <scope>NUCLEOTIDE SEQUENCE</scope>
    <source>
        <strain evidence="1">A484AB</strain>
    </source>
</reference>
<dbReference type="PANTHER" id="PTHR45774:SF3">
    <property type="entry name" value="BTB (POZ) DOMAIN-CONTAINING 2B-RELATED"/>
    <property type="match status" value="1"/>
</dbReference>
<dbReference type="InterPro" id="IPR011705">
    <property type="entry name" value="BACK"/>
</dbReference>
<dbReference type="PROSITE" id="PS50097">
    <property type="entry name" value="BTB"/>
    <property type="match status" value="1"/>
</dbReference>
<dbReference type="AlphaFoldDB" id="A0A7D9E3M4"/>
<dbReference type="Gene3D" id="1.25.40.420">
    <property type="match status" value="1"/>
</dbReference>
<protein>
    <submittedName>
        <fullName evidence="1">BTB POZ domain-containing 6 isoform X2</fullName>
    </submittedName>
</protein>
<dbReference type="EMBL" id="CACRXK020003946">
    <property type="protein sequence ID" value="CAB4000857.1"/>
    <property type="molecule type" value="Genomic_DNA"/>
</dbReference>
<dbReference type="InterPro" id="IPR000210">
    <property type="entry name" value="BTB/POZ_dom"/>
</dbReference>
<comment type="caution">
    <text evidence="1">The sequence shown here is derived from an EMBL/GenBank/DDBJ whole genome shotgun (WGS) entry which is preliminary data.</text>
</comment>
<dbReference type="OrthoDB" id="6335872at2759"/>
<keyword evidence="2" id="KW-1185">Reference proteome</keyword>
<dbReference type="SMART" id="SM00225">
    <property type="entry name" value="BTB"/>
    <property type="match status" value="1"/>
</dbReference>
<dbReference type="Pfam" id="PF00651">
    <property type="entry name" value="BTB"/>
    <property type="match status" value="1"/>
</dbReference>
<dbReference type="PANTHER" id="PTHR45774">
    <property type="entry name" value="BTB/POZ DOMAIN-CONTAINING"/>
    <property type="match status" value="1"/>
</dbReference>
<dbReference type="Gene3D" id="3.30.710.10">
    <property type="entry name" value="Potassium Channel Kv1.1, Chain A"/>
    <property type="match status" value="1"/>
</dbReference>
<organism evidence="1 2">
    <name type="scientific">Paramuricea clavata</name>
    <name type="common">Red gorgonian</name>
    <name type="synonym">Violescent sea-whip</name>
    <dbReference type="NCBI Taxonomy" id="317549"/>
    <lineage>
        <taxon>Eukaryota</taxon>
        <taxon>Metazoa</taxon>
        <taxon>Cnidaria</taxon>
        <taxon>Anthozoa</taxon>
        <taxon>Octocorallia</taxon>
        <taxon>Malacalcyonacea</taxon>
        <taxon>Plexauridae</taxon>
        <taxon>Paramuricea</taxon>
    </lineage>
</organism>
<dbReference type="Proteomes" id="UP001152795">
    <property type="component" value="Unassembled WGS sequence"/>
</dbReference>
<gene>
    <name evidence="1" type="ORF">PACLA_8A005933</name>
</gene>
<proteinExistence type="predicted"/>
<sequence length="320" mass="36619">MAFEWKDCAVFGAVPEDKISEELFTKTRVFDRISYLYNNSIMSDIKLTCGDSGPGEVFFAHKYILAASSPVFYFYDFNISSIHLSDVSHVTLAGFLSFLYRDECPTDVEEAFKVLRLAMEYQISSFTDACKDYLQPKVTPERAFKWLETLIESKAEALADVCWTHIDSHPSEFFSLEHFLKIKKTTLDALLDRETLCCDEMTIFKAVMKWLDYQCGLNDVRPTIENKRKILGDLIYKIRFVVMEQGEFIKNVGAELLTDVEVIAIVKFMNGLEVPDLKWNTTMLKRQVSCGYRLLNARLWFGIATILGSIIGGVACLNNR</sequence>
<dbReference type="Pfam" id="PF07707">
    <property type="entry name" value="BACK"/>
    <property type="match status" value="1"/>
</dbReference>
<accession>A0A7D9E3M4</accession>
<dbReference type="SMART" id="SM00875">
    <property type="entry name" value="BACK"/>
    <property type="match status" value="1"/>
</dbReference>
<evidence type="ECO:0000313" key="1">
    <source>
        <dbReference type="EMBL" id="CAB4000857.1"/>
    </source>
</evidence>